<organism evidence="16 17">
    <name type="scientific">Maledivibacter halophilus</name>
    <dbReference type="NCBI Taxonomy" id="36842"/>
    <lineage>
        <taxon>Bacteria</taxon>
        <taxon>Bacillati</taxon>
        <taxon>Bacillota</taxon>
        <taxon>Clostridia</taxon>
        <taxon>Peptostreptococcales</taxon>
        <taxon>Caminicellaceae</taxon>
        <taxon>Maledivibacter</taxon>
    </lineage>
</organism>
<evidence type="ECO:0000256" key="5">
    <source>
        <dbReference type="ARBA" id="ARBA00022553"/>
    </source>
</evidence>
<dbReference type="NCBIfam" id="NF008298">
    <property type="entry name" value="PRK11086.1"/>
    <property type="match status" value="1"/>
</dbReference>
<evidence type="ECO:0000256" key="11">
    <source>
        <dbReference type="ARBA" id="ARBA00022989"/>
    </source>
</evidence>
<dbReference type="Pfam" id="PF14689">
    <property type="entry name" value="SPOB_a"/>
    <property type="match status" value="1"/>
</dbReference>
<keyword evidence="7 14" id="KW-0812">Transmembrane</keyword>
<dbReference type="Pfam" id="PF02518">
    <property type="entry name" value="HATPase_c"/>
    <property type="match status" value="1"/>
</dbReference>
<dbReference type="GO" id="GO:0005886">
    <property type="term" value="C:plasma membrane"/>
    <property type="evidence" value="ECO:0007669"/>
    <property type="project" value="UniProtKB-SubCell"/>
</dbReference>
<evidence type="ECO:0000256" key="12">
    <source>
        <dbReference type="ARBA" id="ARBA00023012"/>
    </source>
</evidence>
<dbReference type="Gene3D" id="3.30.565.10">
    <property type="entry name" value="Histidine kinase-like ATPase, C-terminal domain"/>
    <property type="match status" value="1"/>
</dbReference>
<dbReference type="InterPro" id="IPR033463">
    <property type="entry name" value="sCache_3"/>
</dbReference>
<keyword evidence="8" id="KW-0547">Nucleotide-binding</keyword>
<evidence type="ECO:0000313" key="17">
    <source>
        <dbReference type="Proteomes" id="UP000190285"/>
    </source>
</evidence>
<comment type="subcellular location">
    <subcellularLocation>
        <location evidence="2">Cell membrane</location>
        <topology evidence="2">Multi-pass membrane protein</topology>
    </subcellularLocation>
</comment>
<evidence type="ECO:0000256" key="14">
    <source>
        <dbReference type="SAM" id="Phobius"/>
    </source>
</evidence>
<dbReference type="InterPro" id="IPR003594">
    <property type="entry name" value="HATPase_dom"/>
</dbReference>
<dbReference type="GO" id="GO:0000155">
    <property type="term" value="F:phosphorelay sensor kinase activity"/>
    <property type="evidence" value="ECO:0007669"/>
    <property type="project" value="TreeGrafter"/>
</dbReference>
<feature type="transmembrane region" description="Helical" evidence="14">
    <location>
        <begin position="177"/>
        <end position="195"/>
    </location>
</feature>
<dbReference type="AlphaFoldDB" id="A0A1T5LY36"/>
<dbReference type="Pfam" id="PF17203">
    <property type="entry name" value="sCache_3_2"/>
    <property type="match status" value="1"/>
</dbReference>
<dbReference type="PANTHER" id="PTHR43547:SF10">
    <property type="entry name" value="SENSOR HISTIDINE KINASE DCUS"/>
    <property type="match status" value="1"/>
</dbReference>
<dbReference type="Proteomes" id="UP000190285">
    <property type="component" value="Unassembled WGS sequence"/>
</dbReference>
<dbReference type="OrthoDB" id="9792686at2"/>
<dbReference type="Gene3D" id="3.30.450.20">
    <property type="entry name" value="PAS domain"/>
    <property type="match status" value="2"/>
</dbReference>
<feature type="transmembrane region" description="Helical" evidence="14">
    <location>
        <begin position="12"/>
        <end position="32"/>
    </location>
</feature>
<evidence type="ECO:0000256" key="9">
    <source>
        <dbReference type="ARBA" id="ARBA00022777"/>
    </source>
</evidence>
<keyword evidence="13 14" id="KW-0472">Membrane</keyword>
<evidence type="ECO:0000256" key="4">
    <source>
        <dbReference type="ARBA" id="ARBA00022475"/>
    </source>
</evidence>
<dbReference type="InterPro" id="IPR035965">
    <property type="entry name" value="PAS-like_dom_sf"/>
</dbReference>
<dbReference type="PRINTS" id="PR00344">
    <property type="entry name" value="BCTRLSENSOR"/>
</dbReference>
<dbReference type="PANTHER" id="PTHR43547">
    <property type="entry name" value="TWO-COMPONENT HISTIDINE KINASE"/>
    <property type="match status" value="1"/>
</dbReference>
<dbReference type="InterPro" id="IPR004358">
    <property type="entry name" value="Sig_transdc_His_kin-like_C"/>
</dbReference>
<dbReference type="InterPro" id="IPR029151">
    <property type="entry name" value="Sensor-like_sf"/>
</dbReference>
<evidence type="ECO:0000256" key="1">
    <source>
        <dbReference type="ARBA" id="ARBA00000085"/>
    </source>
</evidence>
<proteinExistence type="predicted"/>
<evidence type="ECO:0000256" key="13">
    <source>
        <dbReference type="ARBA" id="ARBA00023136"/>
    </source>
</evidence>
<dbReference type="EMBL" id="FUZT01000009">
    <property type="protein sequence ID" value="SKC80906.1"/>
    <property type="molecule type" value="Genomic_DNA"/>
</dbReference>
<name>A0A1T5LY36_9FIRM</name>
<keyword evidence="17" id="KW-1185">Reference proteome</keyword>
<dbReference type="STRING" id="36842.SAMN02194393_03503"/>
<dbReference type="EC" id="2.7.13.3" evidence="3"/>
<dbReference type="InterPro" id="IPR039506">
    <property type="entry name" value="SPOB_a"/>
</dbReference>
<evidence type="ECO:0000256" key="7">
    <source>
        <dbReference type="ARBA" id="ARBA00022692"/>
    </source>
</evidence>
<dbReference type="GO" id="GO:0005524">
    <property type="term" value="F:ATP binding"/>
    <property type="evidence" value="ECO:0007669"/>
    <property type="project" value="UniProtKB-KW"/>
</dbReference>
<accession>A0A1T5LY36</accession>
<dbReference type="InterPro" id="IPR005467">
    <property type="entry name" value="His_kinase_dom"/>
</dbReference>
<keyword evidence="5" id="KW-0597">Phosphoprotein</keyword>
<reference evidence="16 17" key="1">
    <citation type="submission" date="2017-02" db="EMBL/GenBank/DDBJ databases">
        <authorList>
            <person name="Peterson S.W."/>
        </authorList>
    </citation>
    <scope>NUCLEOTIDE SEQUENCE [LARGE SCALE GENOMIC DNA]</scope>
    <source>
        <strain evidence="16 17">M1</strain>
    </source>
</reference>
<evidence type="ECO:0000256" key="2">
    <source>
        <dbReference type="ARBA" id="ARBA00004651"/>
    </source>
</evidence>
<sequence>MGKKILSLQTKITILIIIVVFISISITLPFITKRVMESVQNRLEINITNIAKIIAESPAIREALPRKDPNSIIQSYVSKLLKTVENVNFIVVADMNSIRYSHLNPERIGQKFVGGDQYRVIQKGETYISEATGTLGRSMRAFTPVYDLESNRQIGFVSVGTLIESIEEAKKKSIRTLIILAYIGALVGAVGAFLLSKNIKKTLMGLEPEEIINLYNEKVSMLDAIHEGIIAIDGNSRITLINDSALNILQMNDKYEMKDMIEKVVTDVFPTSRLPNVLKTGAAEYDKEQRINDTIIVTNRVPIKDGERIVGALATFRDKTKITRLAEEVTGVKQIVDALRANNHEFLNKLHVILGLLHIGEIEQAKKYILNVTESQQKILSIIIKRIKDPTIAGLILGKFSRAKELGIRIQVHEDTKLGADHKNISKNALITLIGNILENAMEAVSKTNKDEKIVKFRIEELEDKIEIEVEDFGVGIKEKDLEKIYKRGFTTKVGSEGVGLDLVKRTIDNLNGKIFVSSVLNKGTVVKITLPKEA</sequence>
<evidence type="ECO:0000313" key="16">
    <source>
        <dbReference type="EMBL" id="SKC80906.1"/>
    </source>
</evidence>
<gene>
    <name evidence="16" type="ORF">SAMN02194393_03503</name>
</gene>
<dbReference type="CDD" id="cd00130">
    <property type="entry name" value="PAS"/>
    <property type="match status" value="1"/>
</dbReference>
<dbReference type="PROSITE" id="PS50109">
    <property type="entry name" value="HIS_KIN"/>
    <property type="match status" value="1"/>
</dbReference>
<keyword evidence="9 16" id="KW-0418">Kinase</keyword>
<dbReference type="InterPro" id="IPR036890">
    <property type="entry name" value="HATPase_C_sf"/>
</dbReference>
<dbReference type="FunFam" id="3.30.450.20:FF:000018">
    <property type="entry name" value="Sensor histidine kinase DcuS"/>
    <property type="match status" value="1"/>
</dbReference>
<evidence type="ECO:0000256" key="6">
    <source>
        <dbReference type="ARBA" id="ARBA00022679"/>
    </source>
</evidence>
<comment type="catalytic activity">
    <reaction evidence="1">
        <text>ATP + protein L-histidine = ADP + protein N-phospho-L-histidine.</text>
        <dbReference type="EC" id="2.7.13.3"/>
    </reaction>
</comment>
<evidence type="ECO:0000256" key="3">
    <source>
        <dbReference type="ARBA" id="ARBA00012438"/>
    </source>
</evidence>
<dbReference type="SUPFAM" id="SSF55785">
    <property type="entry name" value="PYP-like sensor domain (PAS domain)"/>
    <property type="match status" value="1"/>
</dbReference>
<dbReference type="SUPFAM" id="SSF103190">
    <property type="entry name" value="Sensory domain-like"/>
    <property type="match status" value="1"/>
</dbReference>
<dbReference type="RefSeq" id="WP_079493306.1">
    <property type="nucleotide sequence ID" value="NZ_FUZT01000009.1"/>
</dbReference>
<keyword evidence="4" id="KW-1003">Cell membrane</keyword>
<evidence type="ECO:0000259" key="15">
    <source>
        <dbReference type="PROSITE" id="PS50109"/>
    </source>
</evidence>
<feature type="domain" description="Histidine kinase" evidence="15">
    <location>
        <begin position="341"/>
        <end position="535"/>
    </location>
</feature>
<keyword evidence="11 14" id="KW-1133">Transmembrane helix</keyword>
<dbReference type="SMART" id="SM00387">
    <property type="entry name" value="HATPase_c"/>
    <property type="match status" value="1"/>
</dbReference>
<evidence type="ECO:0000256" key="8">
    <source>
        <dbReference type="ARBA" id="ARBA00022741"/>
    </source>
</evidence>
<dbReference type="InterPro" id="IPR000014">
    <property type="entry name" value="PAS"/>
</dbReference>
<evidence type="ECO:0000256" key="10">
    <source>
        <dbReference type="ARBA" id="ARBA00022840"/>
    </source>
</evidence>
<protein>
    <recommendedName>
        <fullName evidence="3">histidine kinase</fullName>
        <ecNumber evidence="3">2.7.13.3</ecNumber>
    </recommendedName>
</protein>
<dbReference type="Gene3D" id="1.10.287.130">
    <property type="match status" value="1"/>
</dbReference>
<keyword evidence="10" id="KW-0067">ATP-binding</keyword>
<keyword evidence="6" id="KW-0808">Transferase</keyword>
<dbReference type="SUPFAM" id="SSF55874">
    <property type="entry name" value="ATPase domain of HSP90 chaperone/DNA topoisomerase II/histidine kinase"/>
    <property type="match status" value="1"/>
</dbReference>
<keyword evidence="12" id="KW-0902">Two-component regulatory system</keyword>